<organism evidence="2 3">
    <name type="scientific">Bifidobacterium reuteri DSM 23975</name>
    <dbReference type="NCBI Taxonomy" id="1437610"/>
    <lineage>
        <taxon>Bacteria</taxon>
        <taxon>Bacillati</taxon>
        <taxon>Actinomycetota</taxon>
        <taxon>Actinomycetes</taxon>
        <taxon>Bifidobacteriales</taxon>
        <taxon>Bifidobacteriaceae</taxon>
        <taxon>Bifidobacterium</taxon>
    </lineage>
</organism>
<reference evidence="2 3" key="1">
    <citation type="submission" date="2014-03" db="EMBL/GenBank/DDBJ databases">
        <title>Genomics of Bifidobacteria.</title>
        <authorList>
            <person name="Ventura M."/>
            <person name="Milani C."/>
            <person name="Lugli G.A."/>
        </authorList>
    </citation>
    <scope>NUCLEOTIDE SEQUENCE [LARGE SCALE GENOMIC DNA]</scope>
    <source>
        <strain evidence="2 3">DSM 23975</strain>
    </source>
</reference>
<accession>A0A087CYG4</accession>
<keyword evidence="1" id="KW-1133">Transmembrane helix</keyword>
<keyword evidence="3" id="KW-1185">Reference proteome</keyword>
<dbReference type="Proteomes" id="UP000028984">
    <property type="component" value="Unassembled WGS sequence"/>
</dbReference>
<dbReference type="eggNOG" id="ENOG5031YW8">
    <property type="taxonomic scope" value="Bacteria"/>
</dbReference>
<evidence type="ECO:0000313" key="3">
    <source>
        <dbReference type="Proteomes" id="UP000028984"/>
    </source>
</evidence>
<feature type="transmembrane region" description="Helical" evidence="1">
    <location>
        <begin position="91"/>
        <end position="116"/>
    </location>
</feature>
<dbReference type="RefSeq" id="WP_044089316.1">
    <property type="nucleotide sequence ID" value="NZ_JDUW01000008.1"/>
</dbReference>
<sequence>MKYACRFAPACTATLTVVHVAVLVAYLRFGCLEHACTLPPLFLGVFDGGIVIQYETVMLLLLAAEIVGWIATLIVLRAAGRHPIAGVWRKLVAVTVVAVVLWQIPMTLLMSFGIAVRWHMLTPASPDGCMVITSTDDSGMRSSGGTFWIHDPGSWVLRNTGNGWYYDENVDYDIIEDADWSLQWSGDTAVFDATDTNDAGGLNRLSVYTSHPMTCR</sequence>
<protein>
    <submittedName>
        <fullName evidence="2">Uncharacterized protein</fullName>
    </submittedName>
</protein>
<evidence type="ECO:0000313" key="2">
    <source>
        <dbReference type="EMBL" id="KFI88314.1"/>
    </source>
</evidence>
<gene>
    <name evidence="2" type="ORF">BREU_0422</name>
</gene>
<feature type="transmembrane region" description="Helical" evidence="1">
    <location>
        <begin position="57"/>
        <end position="79"/>
    </location>
</feature>
<proteinExistence type="predicted"/>
<feature type="transmembrane region" description="Helical" evidence="1">
    <location>
        <begin position="7"/>
        <end position="29"/>
    </location>
</feature>
<evidence type="ECO:0000256" key="1">
    <source>
        <dbReference type="SAM" id="Phobius"/>
    </source>
</evidence>
<dbReference type="AlphaFoldDB" id="A0A087CYG4"/>
<name>A0A087CYG4_9BIFI</name>
<dbReference type="EMBL" id="JGZK01000001">
    <property type="protein sequence ID" value="KFI88314.1"/>
    <property type="molecule type" value="Genomic_DNA"/>
</dbReference>
<keyword evidence="1" id="KW-0812">Transmembrane</keyword>
<comment type="caution">
    <text evidence="2">The sequence shown here is derived from an EMBL/GenBank/DDBJ whole genome shotgun (WGS) entry which is preliminary data.</text>
</comment>
<dbReference type="STRING" id="1437610.BREU_0422"/>
<keyword evidence="1" id="KW-0472">Membrane</keyword>